<organism evidence="2 3">
    <name type="scientific">Golovinomyces cichoracearum</name>
    <dbReference type="NCBI Taxonomy" id="62708"/>
    <lineage>
        <taxon>Eukaryota</taxon>
        <taxon>Fungi</taxon>
        <taxon>Dikarya</taxon>
        <taxon>Ascomycota</taxon>
        <taxon>Pezizomycotina</taxon>
        <taxon>Leotiomycetes</taxon>
        <taxon>Erysiphales</taxon>
        <taxon>Erysiphaceae</taxon>
        <taxon>Golovinomyces</taxon>
    </lineage>
</organism>
<dbReference type="EMBL" id="MCBR01007622">
    <property type="protein sequence ID" value="RKF75809.1"/>
    <property type="molecule type" value="Genomic_DNA"/>
</dbReference>
<evidence type="ECO:0000313" key="2">
    <source>
        <dbReference type="EMBL" id="RKF75809.1"/>
    </source>
</evidence>
<sequence length="90" mass="10001">MEINNPLSATVPRIFSTKKSDCISKNSVKPSLLPKLIFYESSWSMIGRNRSKKVKAAITSVSQQTVPAQPRSSGHKPNHKPDKTKPLNLK</sequence>
<dbReference type="Proteomes" id="UP000285405">
    <property type="component" value="Unassembled WGS sequence"/>
</dbReference>
<evidence type="ECO:0000313" key="3">
    <source>
        <dbReference type="Proteomes" id="UP000285405"/>
    </source>
</evidence>
<reference evidence="2 3" key="1">
    <citation type="journal article" date="2018" name="BMC Genomics">
        <title>Comparative genome analyses reveal sequence features reflecting distinct modes of host-adaptation between dicot and monocot powdery mildew.</title>
        <authorList>
            <person name="Wu Y."/>
            <person name="Ma X."/>
            <person name="Pan Z."/>
            <person name="Kale S.D."/>
            <person name="Song Y."/>
            <person name="King H."/>
            <person name="Zhang Q."/>
            <person name="Presley C."/>
            <person name="Deng X."/>
            <person name="Wei C.I."/>
            <person name="Xiao S."/>
        </authorList>
    </citation>
    <scope>NUCLEOTIDE SEQUENCE [LARGE SCALE GENOMIC DNA]</scope>
    <source>
        <strain evidence="2">UCSC1</strain>
    </source>
</reference>
<feature type="compositionally biased region" description="Polar residues" evidence="1">
    <location>
        <begin position="59"/>
        <end position="72"/>
    </location>
</feature>
<gene>
    <name evidence="2" type="ORF">GcC1_076037</name>
</gene>
<accession>A0A420IMM2</accession>
<evidence type="ECO:0000256" key="1">
    <source>
        <dbReference type="SAM" id="MobiDB-lite"/>
    </source>
</evidence>
<feature type="compositionally biased region" description="Basic and acidic residues" evidence="1">
    <location>
        <begin position="79"/>
        <end position="90"/>
    </location>
</feature>
<dbReference type="OrthoDB" id="10457496at2759"/>
<name>A0A420IMM2_9PEZI</name>
<proteinExistence type="predicted"/>
<dbReference type="AlphaFoldDB" id="A0A420IMM2"/>
<comment type="caution">
    <text evidence="2">The sequence shown here is derived from an EMBL/GenBank/DDBJ whole genome shotgun (WGS) entry which is preliminary data.</text>
</comment>
<protein>
    <submittedName>
        <fullName evidence="2">Putative eka-like protein</fullName>
    </submittedName>
</protein>
<feature type="region of interest" description="Disordered" evidence="1">
    <location>
        <begin position="55"/>
        <end position="90"/>
    </location>
</feature>